<organism evidence="3 4">
    <name type="scientific">Methylobacterium jeotgali</name>
    <dbReference type="NCBI Taxonomy" id="381630"/>
    <lineage>
        <taxon>Bacteria</taxon>
        <taxon>Pseudomonadati</taxon>
        <taxon>Pseudomonadota</taxon>
        <taxon>Alphaproteobacteria</taxon>
        <taxon>Hyphomicrobiales</taxon>
        <taxon>Methylobacteriaceae</taxon>
        <taxon>Methylobacterium</taxon>
    </lineage>
</organism>
<feature type="signal peptide" evidence="2">
    <location>
        <begin position="1"/>
        <end position="27"/>
    </location>
</feature>
<reference evidence="3" key="1">
    <citation type="journal article" date="2021" name="Front. Microbiol.">
        <title>Comprehensive Comparative Genomics and Phenotyping of Methylobacterium Species.</title>
        <authorList>
            <person name="Alessa O."/>
            <person name="Ogura Y."/>
            <person name="Fujitani Y."/>
            <person name="Takami H."/>
            <person name="Hayashi T."/>
            <person name="Sahin N."/>
            <person name="Tani A."/>
        </authorList>
    </citation>
    <scope>NUCLEOTIDE SEQUENCE</scope>
    <source>
        <strain evidence="3">LMG 23639</strain>
    </source>
</reference>
<accession>A0ABQ4SYB8</accession>
<evidence type="ECO:0000313" key="4">
    <source>
        <dbReference type="Proteomes" id="UP001055102"/>
    </source>
</evidence>
<evidence type="ECO:0000256" key="2">
    <source>
        <dbReference type="SAM" id="SignalP"/>
    </source>
</evidence>
<comment type="caution">
    <text evidence="3">The sequence shown here is derived from an EMBL/GenBank/DDBJ whole genome shotgun (WGS) entry which is preliminary data.</text>
</comment>
<dbReference type="Proteomes" id="UP001055102">
    <property type="component" value="Unassembled WGS sequence"/>
</dbReference>
<gene>
    <name evidence="3" type="ORF">AOPFMNJM_3556</name>
</gene>
<dbReference type="RefSeq" id="WP_238277763.1">
    <property type="nucleotide sequence ID" value="NZ_BPQR01000067.1"/>
</dbReference>
<protein>
    <submittedName>
        <fullName evidence="3">Uncharacterized protein</fullName>
    </submittedName>
</protein>
<reference evidence="3" key="2">
    <citation type="submission" date="2021-08" db="EMBL/GenBank/DDBJ databases">
        <authorList>
            <person name="Tani A."/>
            <person name="Ola A."/>
            <person name="Ogura Y."/>
            <person name="Katsura K."/>
            <person name="Hayashi T."/>
        </authorList>
    </citation>
    <scope>NUCLEOTIDE SEQUENCE</scope>
    <source>
        <strain evidence="3">LMG 23639</strain>
    </source>
</reference>
<name>A0ABQ4SYB8_9HYPH</name>
<feature type="chain" id="PRO_5045317577" evidence="2">
    <location>
        <begin position="28"/>
        <end position="97"/>
    </location>
</feature>
<proteinExistence type="predicted"/>
<feature type="region of interest" description="Disordered" evidence="1">
    <location>
        <begin position="30"/>
        <end position="61"/>
    </location>
</feature>
<keyword evidence="4" id="KW-1185">Reference proteome</keyword>
<dbReference type="EMBL" id="BPQR01000067">
    <property type="protein sequence ID" value="GJE08220.1"/>
    <property type="molecule type" value="Genomic_DNA"/>
</dbReference>
<evidence type="ECO:0000256" key="1">
    <source>
        <dbReference type="SAM" id="MobiDB-lite"/>
    </source>
</evidence>
<evidence type="ECO:0000313" key="3">
    <source>
        <dbReference type="EMBL" id="GJE08220.1"/>
    </source>
</evidence>
<keyword evidence="2" id="KW-0732">Signal</keyword>
<sequence>MRHPLAARHHLAASICATLLLAAPALAQTTATTDPAGRPQRSVTSTGVTKPPSGTRATPVKAATEAQMLKAQKAAAARDKAWDARTRASMGSICKGC</sequence>